<dbReference type="AlphaFoldDB" id="M1QAU8"/>
<sequence length="135" mass="15812">MEDSGVWYVKIPGRPVPKTYSRKGSTMFKSRGVKQKEKEIGYRFRSKHGKLLLQADLFFSLLVNVPDRRHGDLKNYIYLAEDALSRIAYEDDRQIKKYVAPQVNVNKDEQFTLITLGFLGEGFEKTILEERYKFL</sequence>
<dbReference type="InterPro" id="IPR036614">
    <property type="entry name" value="RusA-like_sf"/>
</dbReference>
<organism evidence="1">
    <name type="scientific">uncultured organism</name>
    <dbReference type="NCBI Taxonomy" id="155900"/>
    <lineage>
        <taxon>unclassified sequences</taxon>
        <taxon>environmental samples</taxon>
    </lineage>
</organism>
<protein>
    <submittedName>
        <fullName evidence="1">Uncharacterized protein</fullName>
    </submittedName>
</protein>
<gene>
    <name evidence="1" type="ORF">FLSS-17_0006</name>
</gene>
<accession>M1QAU8</accession>
<dbReference type="EMBL" id="JX684082">
    <property type="protein sequence ID" value="AGF93098.1"/>
    <property type="molecule type" value="Genomic_DNA"/>
</dbReference>
<proteinExistence type="predicted"/>
<dbReference type="GO" id="GO:0006310">
    <property type="term" value="P:DNA recombination"/>
    <property type="evidence" value="ECO:0007669"/>
    <property type="project" value="InterPro"/>
</dbReference>
<dbReference type="GO" id="GO:0006281">
    <property type="term" value="P:DNA repair"/>
    <property type="evidence" value="ECO:0007669"/>
    <property type="project" value="InterPro"/>
</dbReference>
<reference evidence="1" key="1">
    <citation type="journal article" date="2013" name="Syst. Appl. Microbiol.">
        <title>New insights into the archaeal diversity of a hypersaline microbial mat obtained by a metagenomic approach.</title>
        <authorList>
            <person name="Lopez-Lopez A."/>
            <person name="Richter M."/>
            <person name="Pena A."/>
            <person name="Tamames J."/>
            <person name="Rossello-Mora R."/>
        </authorList>
    </citation>
    <scope>NUCLEOTIDE SEQUENCE</scope>
</reference>
<dbReference type="Gene3D" id="3.30.1330.70">
    <property type="entry name" value="Holliday junction resolvase RusA"/>
    <property type="match status" value="1"/>
</dbReference>
<dbReference type="InterPro" id="IPR008822">
    <property type="entry name" value="Endonuclease_RusA-like"/>
</dbReference>
<dbReference type="GO" id="GO:0000287">
    <property type="term" value="F:magnesium ion binding"/>
    <property type="evidence" value="ECO:0007669"/>
    <property type="project" value="InterPro"/>
</dbReference>
<dbReference type="SUPFAM" id="SSF103084">
    <property type="entry name" value="Holliday junction resolvase RusA"/>
    <property type="match status" value="1"/>
</dbReference>
<evidence type="ECO:0000313" key="1">
    <source>
        <dbReference type="EMBL" id="AGF93098.1"/>
    </source>
</evidence>
<dbReference type="Pfam" id="PF05866">
    <property type="entry name" value="RusA"/>
    <property type="match status" value="1"/>
</dbReference>
<name>M1QAU8_9ZZZZ</name>